<evidence type="ECO:0000256" key="1">
    <source>
        <dbReference type="SAM" id="MobiDB-lite"/>
    </source>
</evidence>
<evidence type="ECO:0000256" key="2">
    <source>
        <dbReference type="SAM" id="SignalP"/>
    </source>
</evidence>
<evidence type="ECO:0000313" key="4">
    <source>
        <dbReference type="Proteomes" id="UP000219669"/>
    </source>
</evidence>
<dbReference type="AlphaFoldDB" id="A0A286EJ17"/>
<protein>
    <submittedName>
        <fullName evidence="3">YD repeat-containing protein</fullName>
    </submittedName>
</protein>
<feature type="signal peptide" evidence="2">
    <location>
        <begin position="1"/>
        <end position="29"/>
    </location>
</feature>
<keyword evidence="4" id="KW-1185">Reference proteome</keyword>
<dbReference type="Proteomes" id="UP000219669">
    <property type="component" value="Unassembled WGS sequence"/>
</dbReference>
<accession>A0A286EJ17</accession>
<feature type="region of interest" description="Disordered" evidence="1">
    <location>
        <begin position="70"/>
        <end position="91"/>
    </location>
</feature>
<keyword evidence="2" id="KW-0732">Signal</keyword>
<evidence type="ECO:0000313" key="3">
    <source>
        <dbReference type="EMBL" id="SOD70921.1"/>
    </source>
</evidence>
<dbReference type="PROSITE" id="PS51257">
    <property type="entry name" value="PROKAR_LIPOPROTEIN"/>
    <property type="match status" value="1"/>
</dbReference>
<proteinExistence type="predicted"/>
<feature type="chain" id="PRO_5012244986" evidence="2">
    <location>
        <begin position="30"/>
        <end position="312"/>
    </location>
</feature>
<organism evidence="3 4">
    <name type="scientific">Alysiella filiformis DSM 16848</name>
    <dbReference type="NCBI Taxonomy" id="1120981"/>
    <lineage>
        <taxon>Bacteria</taxon>
        <taxon>Pseudomonadati</taxon>
        <taxon>Pseudomonadota</taxon>
        <taxon>Betaproteobacteria</taxon>
        <taxon>Neisseriales</taxon>
        <taxon>Neisseriaceae</taxon>
        <taxon>Alysiella</taxon>
    </lineage>
</organism>
<gene>
    <name evidence="3" type="ORF">SAMN02746062_02101</name>
</gene>
<dbReference type="EMBL" id="OCNF01000026">
    <property type="protein sequence ID" value="SOD70921.1"/>
    <property type="molecule type" value="Genomic_DNA"/>
</dbReference>
<sequence length="312" mass="34768">MFPKGILMKSFKQCWCVVFLVACVPVEMADLNEPAPQAPAAVKSLTASDVLAMQSPEQLGYRLTKKVAQAAPAPNTSRPKKGKAAQSNAPTEKRDIRYFDRLRRPEVRPTKNGFYREIIGKTGDGRWVVQDFYQNNDVPFTSPYIAIKDAKLKIFGDVSAIDSRVAWYAPDGSLLKMAVYDKGVEQGEVWLFAHNRLSAYVRDDLGQNQAASAEKAVSGSLNMQFFYPNGNLMAERHSQNGNSNILFYYDNGTAMLKIDDTPTQSTRVAWDKSGKTVAPHDIAADLQAVQARIRADLKAMKREHDLMNDLLD</sequence>
<reference evidence="3 4" key="1">
    <citation type="submission" date="2017-09" db="EMBL/GenBank/DDBJ databases">
        <authorList>
            <person name="Ehlers B."/>
            <person name="Leendertz F.H."/>
        </authorList>
    </citation>
    <scope>NUCLEOTIDE SEQUENCE [LARGE SCALE GENOMIC DNA]</scope>
    <source>
        <strain evidence="3 4">DSM 16848</strain>
    </source>
</reference>
<name>A0A286EJ17_9NEIS</name>